<dbReference type="EMBL" id="CP039853">
    <property type="protein sequence ID" value="QCZ95298.1"/>
    <property type="molecule type" value="Genomic_DNA"/>
</dbReference>
<dbReference type="KEGG" id="salk:FBQ74_17270"/>
<dbReference type="PANTHER" id="PTHR11070">
    <property type="entry name" value="UVRD / RECB / PCRA DNA HELICASE FAMILY MEMBER"/>
    <property type="match status" value="1"/>
</dbReference>
<evidence type="ECO:0000256" key="7">
    <source>
        <dbReference type="ARBA" id="ARBA00034808"/>
    </source>
</evidence>
<keyword evidence="1 10" id="KW-0547">Nucleotide-binding</keyword>
<dbReference type="PANTHER" id="PTHR11070:SF2">
    <property type="entry name" value="ATP-DEPENDENT DNA HELICASE SRS2"/>
    <property type="match status" value="1"/>
</dbReference>
<comment type="catalytic activity">
    <reaction evidence="6">
        <text>Couples ATP hydrolysis with the unwinding of duplex DNA by translocating in the 3'-5' direction.</text>
        <dbReference type="EC" id="5.6.2.4"/>
    </reaction>
</comment>
<protein>
    <recommendedName>
        <fullName evidence="7">DNA 3'-5' helicase</fullName>
        <ecNumber evidence="7">5.6.2.4</ecNumber>
    </recommendedName>
    <alternativeName>
        <fullName evidence="8">DNA 3'-5' helicase II</fullName>
    </alternativeName>
</protein>
<comment type="catalytic activity">
    <reaction evidence="9">
        <text>ATP + H2O = ADP + phosphate + H(+)</text>
        <dbReference type="Rhea" id="RHEA:13065"/>
        <dbReference type="ChEBI" id="CHEBI:15377"/>
        <dbReference type="ChEBI" id="CHEBI:15378"/>
        <dbReference type="ChEBI" id="CHEBI:30616"/>
        <dbReference type="ChEBI" id="CHEBI:43474"/>
        <dbReference type="ChEBI" id="CHEBI:456216"/>
        <dbReference type="EC" id="5.6.2.4"/>
    </reaction>
</comment>
<dbReference type="AlphaFoldDB" id="A0A5B7YIH1"/>
<keyword evidence="13" id="KW-0614">Plasmid</keyword>
<organism evidence="13 14">
    <name type="scientific">Salinimonas iocasae</name>
    <dbReference type="NCBI Taxonomy" id="2572577"/>
    <lineage>
        <taxon>Bacteria</taxon>
        <taxon>Pseudomonadati</taxon>
        <taxon>Pseudomonadota</taxon>
        <taxon>Gammaproteobacteria</taxon>
        <taxon>Alteromonadales</taxon>
        <taxon>Alteromonadaceae</taxon>
        <taxon>Alteromonas/Salinimonas group</taxon>
        <taxon>Salinimonas</taxon>
    </lineage>
</organism>
<keyword evidence="14" id="KW-1185">Reference proteome</keyword>
<dbReference type="InterPro" id="IPR014016">
    <property type="entry name" value="UvrD-like_ATP-bd"/>
</dbReference>
<dbReference type="InterPro" id="IPR014017">
    <property type="entry name" value="DNA_helicase_UvrD-like_C"/>
</dbReference>
<evidence type="ECO:0000313" key="14">
    <source>
        <dbReference type="Proteomes" id="UP000304912"/>
    </source>
</evidence>
<dbReference type="GO" id="GO:0005829">
    <property type="term" value="C:cytosol"/>
    <property type="evidence" value="ECO:0007669"/>
    <property type="project" value="TreeGrafter"/>
</dbReference>
<gene>
    <name evidence="13" type="ORF">FBQ74_17270</name>
</gene>
<keyword evidence="2 10" id="KW-0378">Hydrolase</keyword>
<dbReference type="EC" id="5.6.2.4" evidence="7"/>
<sequence>MTDRTSKDSIVQLQHTLLDASAGTGKTSELVKRTLQAYLTVSTPDQVLDLTFTNKAASEMRQRIISELKNVDLETIVESTHEKEMRSLATKVLARDKALGWDILKNPNQLEIKTFDSLCSSIVSQAPLTSKVGGAAVVADNPTSIYKLAADELLRDYKKDCAWSSNVRRLLQHVNHNFETASSMLVELLGSRDQWLPIILEAKNTAERRAALEKNNLKLLNVIFTPFIRACKEIESEIIQVIEYAYSNAVEPLREALKPLVGVSILPETVSNHSDLNIYQSLLDYFVSKSGRPSFYKKLNKTKGFPAITAFKESEQKSIAEMHNENAKEVIQYLQDSNLQMWLPAMCKANDYRFCEQEWELLDSLISLLPLLAARLLLVFKNTGRIDFVQMAASASAALGEVDSPTNLALKLDNKYKHILVDEFQDCNLTQVELLTKLTFGWEKGDGRSMFLVGDKKQSIYMFRGSNVSVFSLVAINGINEIKFNVRRLENNYRSQACLVGWINDVFEPAFGCCEDIVTGATRFHPSFARKAPLEGSPVEVELFDERGGLVTEASYICQQIDLIKEMDPAASIAVLARTRNDLSAITEAFRDNDVGHRAVDIHKLSRQASIIDLTVLTRSVSHLADKTAWIGLLRSPMVGLSIGELELVVKGERGYVTPGELIIDLLQNDTIISQLQKGSQTRIKKLLRVMEQSIGQLERKTLSDIVKGAYYELNGLSTLKSEAELKNIDAFFKMLRKFDSNGFELELFENEIDRLYAIDQKSTGSVSIMTIHKAKGLEFDYVFVPGSHKSIRGDTARLIDSDTLLSSNGLPTPVVAPSTETGVKESRINEMIRGFSKVKKSLEAVRTAYVALTRAKKKMFITGLADPKKEELRFAGTSILAIINNRLPEGLTVGQGGEMSSSDTRPKRTIIANVITPPLPENNVLAQYRGLTNVCNEVLPEFDWCRDINRCTGVVLHQALEDMAKHGIDSYFKGGIEHKRAKYSSQFKQLGLNVRLIHKAIQKLEHQLSYLQKDDTIYWLLQPRPSSETEVGFILKDGGKRKLKRIDHTFVDDGVRYFFDFKTSEPNPGEGTSKFVARMLSQYERKMKQYRQCFPNEKYVRGGLYLTSINLLAWYDRKALKAA</sequence>
<evidence type="ECO:0000259" key="11">
    <source>
        <dbReference type="PROSITE" id="PS51198"/>
    </source>
</evidence>
<dbReference type="GO" id="GO:0003677">
    <property type="term" value="F:DNA binding"/>
    <property type="evidence" value="ECO:0007669"/>
    <property type="project" value="InterPro"/>
</dbReference>
<dbReference type="GO" id="GO:0005524">
    <property type="term" value="F:ATP binding"/>
    <property type="evidence" value="ECO:0007669"/>
    <property type="project" value="UniProtKB-UniRule"/>
</dbReference>
<keyword evidence="5" id="KW-0413">Isomerase</keyword>
<evidence type="ECO:0000256" key="10">
    <source>
        <dbReference type="PROSITE-ProRule" id="PRU00560"/>
    </source>
</evidence>
<evidence type="ECO:0000256" key="1">
    <source>
        <dbReference type="ARBA" id="ARBA00022741"/>
    </source>
</evidence>
<dbReference type="PROSITE" id="PS51217">
    <property type="entry name" value="UVRD_HELICASE_CTER"/>
    <property type="match status" value="1"/>
</dbReference>
<evidence type="ECO:0000313" key="13">
    <source>
        <dbReference type="EMBL" id="QCZ95298.1"/>
    </source>
</evidence>
<dbReference type="RefSeq" id="WP_139758025.1">
    <property type="nucleotide sequence ID" value="NZ_CP039853.1"/>
</dbReference>
<evidence type="ECO:0000256" key="4">
    <source>
        <dbReference type="ARBA" id="ARBA00022840"/>
    </source>
</evidence>
<evidence type="ECO:0000256" key="8">
    <source>
        <dbReference type="ARBA" id="ARBA00034923"/>
    </source>
</evidence>
<dbReference type="GO" id="GO:0043138">
    <property type="term" value="F:3'-5' DNA helicase activity"/>
    <property type="evidence" value="ECO:0007669"/>
    <property type="project" value="UniProtKB-EC"/>
</dbReference>
<dbReference type="OrthoDB" id="9810135at2"/>
<geneLocation type="plasmid" evidence="13 14">
    <name>plas12</name>
</geneLocation>
<dbReference type="Proteomes" id="UP000304912">
    <property type="component" value="Plasmid plas12"/>
</dbReference>
<feature type="domain" description="UvrD-like helicase C-terminal" evidence="12">
    <location>
        <begin position="508"/>
        <end position="777"/>
    </location>
</feature>
<dbReference type="SUPFAM" id="SSF52540">
    <property type="entry name" value="P-loop containing nucleoside triphosphate hydrolases"/>
    <property type="match status" value="1"/>
</dbReference>
<evidence type="ECO:0000259" key="12">
    <source>
        <dbReference type="PROSITE" id="PS51217"/>
    </source>
</evidence>
<dbReference type="InterPro" id="IPR000212">
    <property type="entry name" value="DNA_helicase_UvrD/REP"/>
</dbReference>
<evidence type="ECO:0000256" key="2">
    <source>
        <dbReference type="ARBA" id="ARBA00022801"/>
    </source>
</evidence>
<evidence type="ECO:0000256" key="3">
    <source>
        <dbReference type="ARBA" id="ARBA00022806"/>
    </source>
</evidence>
<evidence type="ECO:0000256" key="9">
    <source>
        <dbReference type="ARBA" id="ARBA00048988"/>
    </source>
</evidence>
<dbReference type="Pfam" id="PF00580">
    <property type="entry name" value="UvrD-helicase"/>
    <property type="match status" value="1"/>
</dbReference>
<feature type="domain" description="UvrD-like helicase ATP-binding" evidence="11">
    <location>
        <begin position="1"/>
        <end position="496"/>
    </location>
</feature>
<dbReference type="GO" id="GO:0016887">
    <property type="term" value="F:ATP hydrolysis activity"/>
    <property type="evidence" value="ECO:0007669"/>
    <property type="project" value="RHEA"/>
</dbReference>
<keyword evidence="3 10" id="KW-0347">Helicase</keyword>
<evidence type="ECO:0000256" key="5">
    <source>
        <dbReference type="ARBA" id="ARBA00023235"/>
    </source>
</evidence>
<dbReference type="InterPro" id="IPR027417">
    <property type="entry name" value="P-loop_NTPase"/>
</dbReference>
<feature type="binding site" evidence="10">
    <location>
        <begin position="20"/>
        <end position="27"/>
    </location>
    <ligand>
        <name>ATP</name>
        <dbReference type="ChEBI" id="CHEBI:30616"/>
    </ligand>
</feature>
<keyword evidence="4 10" id="KW-0067">ATP-binding</keyword>
<dbReference type="Gene3D" id="1.10.486.10">
    <property type="entry name" value="PCRA, domain 4"/>
    <property type="match status" value="1"/>
</dbReference>
<proteinExistence type="predicted"/>
<dbReference type="PROSITE" id="PS51198">
    <property type="entry name" value="UVRD_HELICASE_ATP_BIND"/>
    <property type="match status" value="1"/>
</dbReference>
<dbReference type="Pfam" id="PF13361">
    <property type="entry name" value="UvrD_C"/>
    <property type="match status" value="1"/>
</dbReference>
<name>A0A5B7YIH1_9ALTE</name>
<reference evidence="13 14" key="1">
    <citation type="submission" date="2019-04" db="EMBL/GenBank/DDBJ databases">
        <title>Salinimonas iocasae sp. nov., a halophilic bacterium isolated from the outer tube casing of tubeworms in Okinawa Trough.</title>
        <authorList>
            <person name="Zhang H."/>
            <person name="Wang H."/>
            <person name="Li C."/>
        </authorList>
    </citation>
    <scope>NUCLEOTIDE SEQUENCE [LARGE SCALE GENOMIC DNA]</scope>
    <source>
        <strain evidence="13 14">KX18D6</strain>
        <plasmid evidence="13 14">plas12</plasmid>
    </source>
</reference>
<dbReference type="Gene3D" id="3.40.50.300">
    <property type="entry name" value="P-loop containing nucleotide triphosphate hydrolases"/>
    <property type="match status" value="3"/>
</dbReference>
<dbReference type="GO" id="GO:0000725">
    <property type="term" value="P:recombinational repair"/>
    <property type="evidence" value="ECO:0007669"/>
    <property type="project" value="TreeGrafter"/>
</dbReference>
<evidence type="ECO:0000256" key="6">
    <source>
        <dbReference type="ARBA" id="ARBA00034617"/>
    </source>
</evidence>
<accession>A0A5B7YIH1</accession>
<dbReference type="GO" id="GO:0033202">
    <property type="term" value="C:DNA helicase complex"/>
    <property type="evidence" value="ECO:0007669"/>
    <property type="project" value="TreeGrafter"/>
</dbReference>